<dbReference type="SUPFAM" id="SSF53756">
    <property type="entry name" value="UDP-Glycosyltransferase/glycogen phosphorylase"/>
    <property type="match status" value="1"/>
</dbReference>
<keyword evidence="5" id="KW-0812">Transmembrane</keyword>
<proteinExistence type="inferred from homology"/>
<evidence type="ECO:0000256" key="1">
    <source>
        <dbReference type="ARBA" id="ARBA00009995"/>
    </source>
</evidence>
<protein>
    <recommendedName>
        <fullName evidence="7">UDP-glycosyltransferase</fullName>
    </recommendedName>
</protein>
<keyword evidence="2" id="KW-0328">Glycosyltransferase</keyword>
<evidence type="ECO:0000313" key="6">
    <source>
        <dbReference type="EMBL" id="CAD7203699.1"/>
    </source>
</evidence>
<keyword evidence="5" id="KW-0472">Membrane</keyword>
<evidence type="ECO:0000256" key="2">
    <source>
        <dbReference type="ARBA" id="ARBA00022676"/>
    </source>
</evidence>
<gene>
    <name evidence="6" type="ORF">TDIB3V08_LOCUS9864</name>
</gene>
<feature type="region of interest" description="Disordered" evidence="4">
    <location>
        <begin position="307"/>
        <end position="330"/>
    </location>
</feature>
<evidence type="ECO:0000256" key="4">
    <source>
        <dbReference type="SAM" id="MobiDB-lite"/>
    </source>
</evidence>
<dbReference type="Gene3D" id="3.40.50.2000">
    <property type="entry name" value="Glycogen Phosphorylase B"/>
    <property type="match status" value="1"/>
</dbReference>
<dbReference type="InterPro" id="IPR002213">
    <property type="entry name" value="UDP_glucos_trans"/>
</dbReference>
<comment type="similarity">
    <text evidence="1">Belongs to the UDP-glycosyltransferase family.</text>
</comment>
<keyword evidence="3" id="KW-0808">Transferase</keyword>
<dbReference type="InterPro" id="IPR050271">
    <property type="entry name" value="UDP-glycosyltransferase"/>
</dbReference>
<feature type="region of interest" description="Disordered" evidence="4">
    <location>
        <begin position="471"/>
        <end position="491"/>
    </location>
</feature>
<feature type="transmembrane region" description="Helical" evidence="5">
    <location>
        <begin position="1150"/>
        <end position="1174"/>
    </location>
</feature>
<dbReference type="GO" id="GO:0008194">
    <property type="term" value="F:UDP-glycosyltransferase activity"/>
    <property type="evidence" value="ECO:0007669"/>
    <property type="project" value="InterPro"/>
</dbReference>
<evidence type="ECO:0008006" key="7">
    <source>
        <dbReference type="Google" id="ProtNLM"/>
    </source>
</evidence>
<accession>A0A7R8VS47</accession>
<dbReference type="PANTHER" id="PTHR48043:SF114">
    <property type="entry name" value="IP04436P-RELATED"/>
    <property type="match status" value="1"/>
</dbReference>
<dbReference type="EMBL" id="OA571010">
    <property type="protein sequence ID" value="CAD7203699.1"/>
    <property type="molecule type" value="Genomic_DNA"/>
</dbReference>
<feature type="region of interest" description="Disordered" evidence="4">
    <location>
        <begin position="1024"/>
        <end position="1048"/>
    </location>
</feature>
<dbReference type="PANTHER" id="PTHR48043">
    <property type="entry name" value="EG:EG0003.4 PROTEIN-RELATED"/>
    <property type="match status" value="1"/>
</dbReference>
<dbReference type="Pfam" id="PF00201">
    <property type="entry name" value="UDPGT"/>
    <property type="match status" value="2"/>
</dbReference>
<organism evidence="6">
    <name type="scientific">Timema douglasi</name>
    <name type="common">Walking stick</name>
    <dbReference type="NCBI Taxonomy" id="61478"/>
    <lineage>
        <taxon>Eukaryota</taxon>
        <taxon>Metazoa</taxon>
        <taxon>Ecdysozoa</taxon>
        <taxon>Arthropoda</taxon>
        <taxon>Hexapoda</taxon>
        <taxon>Insecta</taxon>
        <taxon>Pterygota</taxon>
        <taxon>Neoptera</taxon>
        <taxon>Polyneoptera</taxon>
        <taxon>Phasmatodea</taxon>
        <taxon>Timematodea</taxon>
        <taxon>Timematoidea</taxon>
        <taxon>Timematidae</taxon>
        <taxon>Timema</taxon>
    </lineage>
</organism>
<keyword evidence="5" id="KW-1133">Transmembrane helix</keyword>
<reference evidence="6" key="1">
    <citation type="submission" date="2020-11" db="EMBL/GenBank/DDBJ databases">
        <authorList>
            <person name="Tran Van P."/>
        </authorList>
    </citation>
    <scope>NUCLEOTIDE SEQUENCE</scope>
</reference>
<name>A0A7R8VS47_TIMDO</name>
<evidence type="ECO:0000256" key="3">
    <source>
        <dbReference type="ARBA" id="ARBA00022679"/>
    </source>
</evidence>
<sequence length="1296" mass="141968">MGHPNVRVFISHGGQLSTIESVHCGVPMVVIPVYGDQPVNAGAVAAAGMALRLDYHTLTKKRLLERLHAVLNNTERRSRVLGHWIVCISTLFNLISHATRSAWLSPGLRERSTLFSTLKTSSSAIIELGEIPTLTSGLCYCVTLIMSDHPEDLADATPGVVVAQTTTGVTVSLTTVSSTDQPTVYTIGSLMDTLGGTMWREGGSLYRCLLHTPMQWRIRSPIRAASLPGFVGGFKLICSIDTLLPTEVGLQGTMSGSEVEMGFIPSLKVDTCNTSDSGNCDWAGEEGKSTSKCPGVFEFQQPRLPNKTKKRKKVVSPPLSPLSPVQQGGKDHIMTTSSIVSTGGGVQIAASDGSLPPVWWMTQLSVKEPNGGPERMFPLFLVTLVSRSEVAQLSKETSLNHFKITMESYHRWSIPQCHNCQRFGHSSPTCGALPRCIRCEVGHHTQDCELYADISENVIAPGQRMGCSALSRLPTEPSAPRPTGRPGQAQHPFSDQVSFPVLPSVEDIPGFTPVTPVTQSSSTSHLRLFINYRSEVSFVVSTSPGPDLKSCWHSAPGGPFPRGRFHLVGGASLESDVEGEALADCFKAWFRSHYIVPSSEGHSSLPSSPSLPPIPTDPQTDIFLVTTVELHEVPFIFVLPQVLVLTKQVCPLTSSYHPISLPSCMIKVAEDNRFLPDHHFGLRTRHSSTHALAWVVDQITDGFSKRVHTGLVALDVQSAFDSVSHPDLLLKLLSVILSILLGLTFQVCLNAVLSSSRPILAGAQESLLFPLLYSWFVHDIPLPLGCSLPLYTDDTALMAQSIDVRVLLGKVSCALRSLALYASWGLLLNLAKIQDIIFTRHHPGHFLPLLFGGRSFFLGKTPFTIWGSSLRGCLVESCPTPSLLCNLRTLVSFPTVVFVLSLVFLPDPVTLRYTLGRDCHLSISFCTSGPIDYFVNSETQTILLSEPLVPIPGILLTLTAAYATSYNSPHQLSWSFSGPKNYLAPTACCKAVWIASIKEPINQSACHASPQSALLTCTLSEPHKPSRTSANHTDCADTRQRNSTVPANPVSVRTSPFFQIRFSMDVFILQKQEPRGAVADWFKNSGYQETKGGPPTTTRFRESAKQVSRAFQDRPMLPMDTAIYWTEYIVRHRGAPLLHFAGADLSLHQYLLLDVVAVLAVFAVIVNLIVFVVVKKLVFLLGSVSQKVFRERVKGVPSSVQELTKTFVENIHNITAPSRHCRYICSIKPCVVSGVAGAPVERAHARTLRPRTSQVSYRNIPARYSKYGRLLSWARPTKYTNKRVELQERTASKKRK</sequence>
<evidence type="ECO:0000256" key="5">
    <source>
        <dbReference type="SAM" id="Phobius"/>
    </source>
</evidence>